<keyword evidence="2 4" id="KW-0012">Acyltransferase</keyword>
<dbReference type="EC" id="2.3.1.183" evidence="4"/>
<dbReference type="AlphaFoldDB" id="A0A840UUY4"/>
<dbReference type="Pfam" id="PF00583">
    <property type="entry name" value="Acetyltransf_1"/>
    <property type="match status" value="1"/>
</dbReference>
<reference evidence="4 5" key="1">
    <citation type="submission" date="2020-08" db="EMBL/GenBank/DDBJ databases">
        <title>Genomic Encyclopedia of Type Strains, Phase IV (KMG-IV): sequencing the most valuable type-strain genomes for metagenomic binning, comparative biology and taxonomic classification.</title>
        <authorList>
            <person name="Goeker M."/>
        </authorList>
    </citation>
    <scope>NUCLEOTIDE SEQUENCE [LARGE SCALE GENOMIC DNA]</scope>
    <source>
        <strain evidence="4 5">DSM 24661</strain>
    </source>
</reference>
<dbReference type="RefSeq" id="WP_183861063.1">
    <property type="nucleotide sequence ID" value="NZ_JACHFH010000015.1"/>
</dbReference>
<evidence type="ECO:0000259" key="3">
    <source>
        <dbReference type="PROSITE" id="PS51186"/>
    </source>
</evidence>
<dbReference type="Proteomes" id="UP000559117">
    <property type="component" value="Unassembled WGS sequence"/>
</dbReference>
<keyword evidence="5" id="KW-1185">Reference proteome</keyword>
<dbReference type="GO" id="GO:0102971">
    <property type="term" value="F:phosphinothricin N-acetyltransferase activity"/>
    <property type="evidence" value="ECO:0007669"/>
    <property type="project" value="UniProtKB-EC"/>
</dbReference>
<protein>
    <submittedName>
        <fullName evidence="4">Phosphinothricin acetyltransferase</fullName>
        <ecNumber evidence="4">2.3.1.183</ecNumber>
    </submittedName>
</protein>
<name>A0A840UUY4_9FIRM</name>
<feature type="domain" description="N-acetyltransferase" evidence="3">
    <location>
        <begin position="3"/>
        <end position="150"/>
    </location>
</feature>
<proteinExistence type="predicted"/>
<sequence>MKYSIQVMNGHDWEVVKNIYLQGINTNKATFQPNLPSWKQWDEGHLQECRFVIRADDNIVGWSALGAVSGRECYRGVVEVSIYIAEEARGLGLGEILLNHTIKASEQAGFWSLYSAVLAENIGSIALHKKCGFRQIGVREKLAKMESTGKWHDVVLFERRSKSIGIN</sequence>
<dbReference type="PROSITE" id="PS51186">
    <property type="entry name" value="GNAT"/>
    <property type="match status" value="1"/>
</dbReference>
<evidence type="ECO:0000256" key="2">
    <source>
        <dbReference type="ARBA" id="ARBA00023315"/>
    </source>
</evidence>
<evidence type="ECO:0000313" key="5">
    <source>
        <dbReference type="Proteomes" id="UP000559117"/>
    </source>
</evidence>
<accession>A0A840UUY4</accession>
<dbReference type="EMBL" id="JACHFH010000015">
    <property type="protein sequence ID" value="MBB5336265.1"/>
    <property type="molecule type" value="Genomic_DNA"/>
</dbReference>
<organism evidence="4 5">
    <name type="scientific">Pectinatus brassicae</name>
    <dbReference type="NCBI Taxonomy" id="862415"/>
    <lineage>
        <taxon>Bacteria</taxon>
        <taxon>Bacillati</taxon>
        <taxon>Bacillota</taxon>
        <taxon>Negativicutes</taxon>
        <taxon>Selenomonadales</taxon>
        <taxon>Selenomonadaceae</taxon>
        <taxon>Pectinatus</taxon>
    </lineage>
</organism>
<dbReference type="CDD" id="cd04301">
    <property type="entry name" value="NAT_SF"/>
    <property type="match status" value="1"/>
</dbReference>
<evidence type="ECO:0000256" key="1">
    <source>
        <dbReference type="ARBA" id="ARBA00022679"/>
    </source>
</evidence>
<evidence type="ECO:0000313" key="4">
    <source>
        <dbReference type="EMBL" id="MBB5336265.1"/>
    </source>
</evidence>
<dbReference type="InterPro" id="IPR016181">
    <property type="entry name" value="Acyl_CoA_acyltransferase"/>
</dbReference>
<dbReference type="InterPro" id="IPR000182">
    <property type="entry name" value="GNAT_dom"/>
</dbReference>
<comment type="caution">
    <text evidence="4">The sequence shown here is derived from an EMBL/GenBank/DDBJ whole genome shotgun (WGS) entry which is preliminary data.</text>
</comment>
<dbReference type="Gene3D" id="3.40.630.30">
    <property type="match status" value="1"/>
</dbReference>
<gene>
    <name evidence="4" type="ORF">HNR32_001413</name>
</gene>
<dbReference type="PANTHER" id="PTHR43072:SF23">
    <property type="entry name" value="UPF0039 PROTEIN C11D3.02C"/>
    <property type="match status" value="1"/>
</dbReference>
<keyword evidence="1 4" id="KW-0808">Transferase</keyword>
<dbReference type="SUPFAM" id="SSF55729">
    <property type="entry name" value="Acyl-CoA N-acyltransferases (Nat)"/>
    <property type="match status" value="1"/>
</dbReference>
<dbReference type="PANTHER" id="PTHR43072">
    <property type="entry name" value="N-ACETYLTRANSFERASE"/>
    <property type="match status" value="1"/>
</dbReference>